<keyword evidence="4" id="KW-1185">Reference proteome</keyword>
<keyword evidence="2" id="KW-0732">Signal</keyword>
<evidence type="ECO:0000256" key="1">
    <source>
        <dbReference type="SAM" id="MobiDB-lite"/>
    </source>
</evidence>
<feature type="signal peptide" evidence="2">
    <location>
        <begin position="1"/>
        <end position="21"/>
    </location>
</feature>
<reference evidence="4" key="1">
    <citation type="journal article" date="2019" name="Int. J. Syst. Evol. Microbiol.">
        <title>The Global Catalogue of Microorganisms (GCM) 10K type strain sequencing project: providing services to taxonomists for standard genome sequencing and annotation.</title>
        <authorList>
            <consortium name="The Broad Institute Genomics Platform"/>
            <consortium name="The Broad Institute Genome Sequencing Center for Infectious Disease"/>
            <person name="Wu L."/>
            <person name="Ma J."/>
        </authorList>
    </citation>
    <scope>NUCLEOTIDE SEQUENCE [LARGE SCALE GENOMIC DNA]</scope>
    <source>
        <strain evidence="4">CCM 8933</strain>
    </source>
</reference>
<evidence type="ECO:0000313" key="3">
    <source>
        <dbReference type="EMBL" id="MFC6180048.1"/>
    </source>
</evidence>
<sequence length="142" mass="15412">MSRRYLGLIGLSLGLLLTGCAAKTPTITQHKANQIATENRQQSANAAAQAQDASAAKKTGKQYQAANDHITSASMAAAAVTQVLQAPKRQLTHAVPTINQDGRGKHYYQVDTYRQLTNGKRGPLLQTYFVYPDGRITTKQLD</sequence>
<evidence type="ECO:0000313" key="4">
    <source>
        <dbReference type="Proteomes" id="UP001596282"/>
    </source>
</evidence>
<feature type="chain" id="PRO_5047343529" description="Lipoprotein" evidence="2">
    <location>
        <begin position="22"/>
        <end position="142"/>
    </location>
</feature>
<dbReference type="Proteomes" id="UP001596282">
    <property type="component" value="Unassembled WGS sequence"/>
</dbReference>
<protein>
    <recommendedName>
        <fullName evidence="5">Lipoprotein</fullName>
    </recommendedName>
</protein>
<dbReference type="RefSeq" id="WP_137628208.1">
    <property type="nucleotide sequence ID" value="NZ_BJDJ01000006.1"/>
</dbReference>
<name>A0ABW1RX88_9LACO</name>
<feature type="compositionally biased region" description="Low complexity" evidence="1">
    <location>
        <begin position="41"/>
        <end position="56"/>
    </location>
</feature>
<feature type="region of interest" description="Disordered" evidence="1">
    <location>
        <begin position="36"/>
        <end position="60"/>
    </location>
</feature>
<proteinExistence type="predicted"/>
<gene>
    <name evidence="3" type="ORF">ACFP5Y_02160</name>
</gene>
<evidence type="ECO:0008006" key="5">
    <source>
        <dbReference type="Google" id="ProtNLM"/>
    </source>
</evidence>
<comment type="caution">
    <text evidence="3">The sequence shown here is derived from an EMBL/GenBank/DDBJ whole genome shotgun (WGS) entry which is preliminary data.</text>
</comment>
<dbReference type="PROSITE" id="PS51257">
    <property type="entry name" value="PROKAR_LIPOPROTEIN"/>
    <property type="match status" value="1"/>
</dbReference>
<dbReference type="EMBL" id="JBHSSC010000005">
    <property type="protein sequence ID" value="MFC6180048.1"/>
    <property type="molecule type" value="Genomic_DNA"/>
</dbReference>
<accession>A0ABW1RX88</accession>
<organism evidence="3 4">
    <name type="scientific">Lactiplantibacillus daowaiensis</name>
    <dbReference type="NCBI Taxonomy" id="2559918"/>
    <lineage>
        <taxon>Bacteria</taxon>
        <taxon>Bacillati</taxon>
        <taxon>Bacillota</taxon>
        <taxon>Bacilli</taxon>
        <taxon>Lactobacillales</taxon>
        <taxon>Lactobacillaceae</taxon>
        <taxon>Lactiplantibacillus</taxon>
    </lineage>
</organism>
<evidence type="ECO:0000256" key="2">
    <source>
        <dbReference type="SAM" id="SignalP"/>
    </source>
</evidence>